<feature type="region of interest" description="Disordered" evidence="1">
    <location>
        <begin position="13"/>
        <end position="135"/>
    </location>
</feature>
<dbReference type="OrthoDB" id="333905at2759"/>
<accession>M2PGJ2</accession>
<feature type="domain" description="BAG" evidence="2">
    <location>
        <begin position="247"/>
        <end position="289"/>
    </location>
</feature>
<feature type="compositionally biased region" description="Polar residues" evidence="1">
    <location>
        <begin position="74"/>
        <end position="91"/>
    </location>
</feature>
<dbReference type="Gene3D" id="1.20.58.120">
    <property type="entry name" value="BAG domain"/>
    <property type="match status" value="1"/>
</dbReference>
<feature type="compositionally biased region" description="Basic and acidic residues" evidence="1">
    <location>
        <begin position="469"/>
        <end position="479"/>
    </location>
</feature>
<sequence>MRLEETRRARLEEEIRRRRQTGLEPLFFGLNPIRADDELSSSPPRVGRIPIRGQTASPSHTAIHSPLRTEHSSPKSQISHLHTQSNPSGRSASVPPRPSPKHTQSSQARPLSTQQPQATSTPQEPPKPSLPAPTPEQLEAASKVFEFYRSAVQRRRALTTLRDLRARFLGLRSNFTFPAVVDFECPAGYDGPTMGELGGERYVRIEVAPEVTSIFASGLPRIQEEDALVKSAPKLAYTPVNAPLHSHEEELNRLLGALDAVESHGIARVRDARRRLVRAVEHEAERLEKWREAIWATFVERRTQQPQPEQKEEVAAEETTKDVEKMVLEEPKLEETQFEEMQPADASQPEAADSESPGRPQQEQDPAAQPEGVSIEVIEPDEPKHTEDVDIEPEPVSAPVPVNEDFIHPESSVAATADADMKADEPEQGVTVDVHTAVPSEAVSEAGDDADIDIDGDNEGEGEQMEVEESVRVPEKDVDAIDAEPIQLEPGPAEHEMEVEPQEHADSGMPTLVNTTVPSIPGSPYPSLLEQPAVTESASEPVLSTFVPSPTPTPSYPSIPIYTTSNSRSEPADVDVDVDLELDTETEAETERGPSTPPPASAFGYPEAQSPVVVVSPAGSYREQFALGNEDKFLQLAEPPKEHIETAPAHPQSENQQPALSLVDRDWKEVEGFDMF</sequence>
<dbReference type="STRING" id="914234.M2PGJ2"/>
<evidence type="ECO:0000256" key="1">
    <source>
        <dbReference type="SAM" id="MobiDB-lite"/>
    </source>
</evidence>
<organism evidence="3 4">
    <name type="scientific">Ceriporiopsis subvermispora (strain B)</name>
    <name type="common">White-rot fungus</name>
    <name type="synonym">Gelatoporia subvermispora</name>
    <dbReference type="NCBI Taxonomy" id="914234"/>
    <lineage>
        <taxon>Eukaryota</taxon>
        <taxon>Fungi</taxon>
        <taxon>Dikarya</taxon>
        <taxon>Basidiomycota</taxon>
        <taxon>Agaricomycotina</taxon>
        <taxon>Agaricomycetes</taxon>
        <taxon>Polyporales</taxon>
        <taxon>Gelatoporiaceae</taxon>
        <taxon>Gelatoporia</taxon>
    </lineage>
</organism>
<feature type="region of interest" description="Disordered" evidence="1">
    <location>
        <begin position="439"/>
        <end position="606"/>
    </location>
</feature>
<feature type="region of interest" description="Disordered" evidence="1">
    <location>
        <begin position="638"/>
        <end position="662"/>
    </location>
</feature>
<feature type="compositionally biased region" description="Acidic residues" evidence="1">
    <location>
        <begin position="572"/>
        <end position="588"/>
    </location>
</feature>
<evidence type="ECO:0000313" key="3">
    <source>
        <dbReference type="EMBL" id="EMD35134.1"/>
    </source>
</evidence>
<feature type="compositionally biased region" description="Basic and acidic residues" evidence="1">
    <location>
        <begin position="303"/>
        <end position="335"/>
    </location>
</feature>
<gene>
    <name evidence="3" type="ORF">CERSUDRAFT_116609</name>
</gene>
<protein>
    <recommendedName>
        <fullName evidence="2">BAG domain-containing protein</fullName>
    </recommendedName>
</protein>
<dbReference type="AlphaFoldDB" id="M2PGJ2"/>
<evidence type="ECO:0000313" key="4">
    <source>
        <dbReference type="Proteomes" id="UP000016930"/>
    </source>
</evidence>
<dbReference type="SUPFAM" id="SSF63491">
    <property type="entry name" value="BAG domain"/>
    <property type="match status" value="1"/>
</dbReference>
<feature type="compositionally biased region" description="Pro residues" evidence="1">
    <location>
        <begin position="123"/>
        <end position="134"/>
    </location>
</feature>
<dbReference type="GO" id="GO:0051087">
    <property type="term" value="F:protein-folding chaperone binding"/>
    <property type="evidence" value="ECO:0007669"/>
    <property type="project" value="InterPro"/>
</dbReference>
<dbReference type="EMBL" id="KB445801">
    <property type="protein sequence ID" value="EMD35134.1"/>
    <property type="molecule type" value="Genomic_DNA"/>
</dbReference>
<reference evidence="3 4" key="1">
    <citation type="journal article" date="2012" name="Proc. Natl. Acad. Sci. U.S.A.">
        <title>Comparative genomics of Ceriporiopsis subvermispora and Phanerochaete chrysosporium provide insight into selective ligninolysis.</title>
        <authorList>
            <person name="Fernandez-Fueyo E."/>
            <person name="Ruiz-Duenas F.J."/>
            <person name="Ferreira P."/>
            <person name="Floudas D."/>
            <person name="Hibbett D.S."/>
            <person name="Canessa P."/>
            <person name="Larrondo L.F."/>
            <person name="James T.Y."/>
            <person name="Seelenfreund D."/>
            <person name="Lobos S."/>
            <person name="Polanco R."/>
            <person name="Tello M."/>
            <person name="Honda Y."/>
            <person name="Watanabe T."/>
            <person name="Watanabe T."/>
            <person name="Ryu J.S."/>
            <person name="Kubicek C.P."/>
            <person name="Schmoll M."/>
            <person name="Gaskell J."/>
            <person name="Hammel K.E."/>
            <person name="St John F.J."/>
            <person name="Vanden Wymelenberg A."/>
            <person name="Sabat G."/>
            <person name="Splinter BonDurant S."/>
            <person name="Syed K."/>
            <person name="Yadav J.S."/>
            <person name="Doddapaneni H."/>
            <person name="Subramanian V."/>
            <person name="Lavin J.L."/>
            <person name="Oguiza J.A."/>
            <person name="Perez G."/>
            <person name="Pisabarro A.G."/>
            <person name="Ramirez L."/>
            <person name="Santoyo F."/>
            <person name="Master E."/>
            <person name="Coutinho P.M."/>
            <person name="Henrissat B."/>
            <person name="Lombard V."/>
            <person name="Magnuson J.K."/>
            <person name="Kuees U."/>
            <person name="Hori C."/>
            <person name="Igarashi K."/>
            <person name="Samejima M."/>
            <person name="Held B.W."/>
            <person name="Barry K.W."/>
            <person name="LaButti K.M."/>
            <person name="Lapidus A."/>
            <person name="Lindquist E.A."/>
            <person name="Lucas S.M."/>
            <person name="Riley R."/>
            <person name="Salamov A.A."/>
            <person name="Hoffmeister D."/>
            <person name="Schwenk D."/>
            <person name="Hadar Y."/>
            <person name="Yarden O."/>
            <person name="de Vries R.P."/>
            <person name="Wiebenga A."/>
            <person name="Stenlid J."/>
            <person name="Eastwood D."/>
            <person name="Grigoriev I.V."/>
            <person name="Berka R.M."/>
            <person name="Blanchette R.A."/>
            <person name="Kersten P."/>
            <person name="Martinez A.T."/>
            <person name="Vicuna R."/>
            <person name="Cullen D."/>
        </authorList>
    </citation>
    <scope>NUCLEOTIDE SEQUENCE [LARGE SCALE GENOMIC DNA]</scope>
    <source>
        <strain evidence="3 4">B</strain>
    </source>
</reference>
<feature type="compositionally biased region" description="Low complexity" evidence="1">
    <location>
        <begin position="113"/>
        <end position="122"/>
    </location>
</feature>
<feature type="compositionally biased region" description="Basic and acidic residues" evidence="1">
    <location>
        <begin position="492"/>
        <end position="506"/>
    </location>
</feature>
<feature type="compositionally biased region" description="Low complexity" evidence="1">
    <location>
        <begin position="360"/>
        <end position="371"/>
    </location>
</feature>
<dbReference type="Pfam" id="PF02179">
    <property type="entry name" value="BAG"/>
    <property type="match status" value="1"/>
</dbReference>
<dbReference type="InterPro" id="IPR036533">
    <property type="entry name" value="BAG_dom_sf"/>
</dbReference>
<feature type="region of interest" description="Disordered" evidence="1">
    <location>
        <begin position="303"/>
        <end position="403"/>
    </location>
</feature>
<dbReference type="HOGENOM" id="CLU_406519_0_0_1"/>
<name>M2PGJ2_CERS8</name>
<dbReference type="Proteomes" id="UP000016930">
    <property type="component" value="Unassembled WGS sequence"/>
</dbReference>
<dbReference type="InterPro" id="IPR003103">
    <property type="entry name" value="BAG_domain"/>
</dbReference>
<keyword evidence="4" id="KW-1185">Reference proteome</keyword>
<feature type="compositionally biased region" description="Acidic residues" evidence="1">
    <location>
        <begin position="446"/>
        <end position="468"/>
    </location>
</feature>
<feature type="compositionally biased region" description="Polar residues" evidence="1">
    <location>
        <begin position="101"/>
        <end position="112"/>
    </location>
</feature>
<evidence type="ECO:0000259" key="2">
    <source>
        <dbReference type="Pfam" id="PF02179"/>
    </source>
</evidence>
<proteinExistence type="predicted"/>